<feature type="region of interest" description="Disordered" evidence="1">
    <location>
        <begin position="714"/>
        <end position="733"/>
    </location>
</feature>
<dbReference type="RefSeq" id="WP_173121175.1">
    <property type="nucleotide sequence ID" value="NZ_JABRWJ010000001.1"/>
</dbReference>
<organism evidence="2 3">
    <name type="scientific">Pseudaquabacterium terrae</name>
    <dbReference type="NCBI Taxonomy" id="2732868"/>
    <lineage>
        <taxon>Bacteria</taxon>
        <taxon>Pseudomonadati</taxon>
        <taxon>Pseudomonadota</taxon>
        <taxon>Betaproteobacteria</taxon>
        <taxon>Burkholderiales</taxon>
        <taxon>Sphaerotilaceae</taxon>
        <taxon>Pseudaquabacterium</taxon>
    </lineage>
</organism>
<dbReference type="EMBL" id="JABRWJ010000001">
    <property type="protein sequence ID" value="NRF66334.1"/>
    <property type="molecule type" value="Genomic_DNA"/>
</dbReference>
<protein>
    <recommendedName>
        <fullName evidence="4">Glycoside hydrolase</fullName>
    </recommendedName>
</protein>
<proteinExistence type="predicted"/>
<evidence type="ECO:0008006" key="4">
    <source>
        <dbReference type="Google" id="ProtNLM"/>
    </source>
</evidence>
<gene>
    <name evidence="2" type="ORF">HLB44_04990</name>
</gene>
<keyword evidence="3" id="KW-1185">Reference proteome</keyword>
<name>A0ABX2EB63_9BURK</name>
<evidence type="ECO:0000313" key="3">
    <source>
        <dbReference type="Proteomes" id="UP000737171"/>
    </source>
</evidence>
<comment type="caution">
    <text evidence="2">The sequence shown here is derived from an EMBL/GenBank/DDBJ whole genome shotgun (WGS) entry which is preliminary data.</text>
</comment>
<sequence>MRDAVIRRWSFVLRVLFGAWLVALAGAGTAAPAGFSAWADAAGPRHRTSLTLQLQAGNADVGRSGQLFIAALTPGGQWYGFTPAGWTPVSGSFPPYQQVTLGTHTVPLLQATDLQGLEGTQVYAGYGSHLDDLLARQAYARIYTVGGALAGAAAAGDFITFSINVQDFSYPELSAVTVQRIVELHEQYRLPVDIYLSDTMLDVYQRDHPALMSRLTSSPYVGLSYHIRPPKPYYLNYDWANLAALPLAEQVARIKTYESSVVDLATGQPTSRAGGYQQLVALPNARPAITAALQVDQPLLDAAATAFRELGATWSLAHGLGSLNLGDSVRGLYLRPEHYDLKLFELAGQSAASVIDAAFASAHDAAGARAPFFVGAKMHDNDFFAQKSAWNVVYVDGGKRPPWDPALKSALKSAADQAAQWTIYEGALQYAQSQSARLGVAGAAGIAQLRGTAAAAGGAQLHVSGTMHIESTVTHWPNIDALISFFQRAVQAGRVGSQASGMKWSIGADINWLLNEPRAGEVISTLRPLGVEFDVHAHSATDRARCAERIVALGGVPSTVASGLLTSEIDGLREAQVGANDYRWRAQTLWGIVLSTGHGTGSDDTAAGLWRPRSTADWKAHDPLANLVAVGNGGRTLAAAEALANQLAGGALVQPVYSSTINVAPKTLTVIDTSDGIAQIESWAARVGQIAGVRWNTIAATAAAFKAAGALPSRINPQTAAPGRTADARSGRR</sequence>
<accession>A0ABX2EB63</accession>
<reference evidence="2 3" key="1">
    <citation type="submission" date="2020-05" db="EMBL/GenBank/DDBJ databases">
        <title>Aquincola sp. isolate from soil.</title>
        <authorList>
            <person name="Han J."/>
            <person name="Kim D.-U."/>
        </authorList>
    </citation>
    <scope>NUCLEOTIDE SEQUENCE [LARGE SCALE GENOMIC DNA]</scope>
    <source>
        <strain evidence="2 3">S2</strain>
    </source>
</reference>
<evidence type="ECO:0000313" key="2">
    <source>
        <dbReference type="EMBL" id="NRF66334.1"/>
    </source>
</evidence>
<dbReference type="Proteomes" id="UP000737171">
    <property type="component" value="Unassembled WGS sequence"/>
</dbReference>
<evidence type="ECO:0000256" key="1">
    <source>
        <dbReference type="SAM" id="MobiDB-lite"/>
    </source>
</evidence>